<feature type="region of interest" description="Disordered" evidence="1">
    <location>
        <begin position="94"/>
        <end position="118"/>
    </location>
</feature>
<dbReference type="InterPro" id="IPR049975">
    <property type="entry name" value="SAV_915-like_dom"/>
</dbReference>
<evidence type="ECO:0008006" key="4">
    <source>
        <dbReference type="Google" id="ProtNLM"/>
    </source>
</evidence>
<sequence length="118" mass="12551">MTTTASASQLPEAPEELPDPTVRYVPVRRVGAVQVLRLFRQRDGGRCAVLFTSLDGLHALLGAGQAATELTESAVRELTEPLGVHSLVVDPKLAAPPGVPPAPLRRPRFDATPVPERG</sequence>
<name>A0A7W7R6N6_KITKI</name>
<proteinExistence type="predicted"/>
<gene>
    <name evidence="2" type="ORF">FHR34_005354</name>
</gene>
<dbReference type="AlphaFoldDB" id="A0A7W7R6N6"/>
<evidence type="ECO:0000313" key="2">
    <source>
        <dbReference type="EMBL" id="MBB4926361.1"/>
    </source>
</evidence>
<dbReference type="Proteomes" id="UP000540506">
    <property type="component" value="Unassembled WGS sequence"/>
</dbReference>
<evidence type="ECO:0000313" key="3">
    <source>
        <dbReference type="Proteomes" id="UP000540506"/>
    </source>
</evidence>
<organism evidence="2 3">
    <name type="scientific">Kitasatospora kifunensis</name>
    <name type="common">Streptomyces kifunensis</name>
    <dbReference type="NCBI Taxonomy" id="58351"/>
    <lineage>
        <taxon>Bacteria</taxon>
        <taxon>Bacillati</taxon>
        <taxon>Actinomycetota</taxon>
        <taxon>Actinomycetes</taxon>
        <taxon>Kitasatosporales</taxon>
        <taxon>Streptomycetaceae</taxon>
        <taxon>Kitasatospora</taxon>
    </lineage>
</organism>
<dbReference type="NCBIfam" id="NF042914">
    <property type="entry name" value="SAV915_dom"/>
    <property type="match status" value="1"/>
</dbReference>
<reference evidence="2 3" key="1">
    <citation type="submission" date="2020-08" db="EMBL/GenBank/DDBJ databases">
        <title>Sequencing the genomes of 1000 actinobacteria strains.</title>
        <authorList>
            <person name="Klenk H.-P."/>
        </authorList>
    </citation>
    <scope>NUCLEOTIDE SEQUENCE [LARGE SCALE GENOMIC DNA]</scope>
    <source>
        <strain evidence="2 3">DSM 41654</strain>
    </source>
</reference>
<keyword evidence="3" id="KW-1185">Reference proteome</keyword>
<accession>A0A7W7R6N6</accession>
<comment type="caution">
    <text evidence="2">The sequence shown here is derived from an EMBL/GenBank/DDBJ whole genome shotgun (WGS) entry which is preliminary data.</text>
</comment>
<protein>
    <recommendedName>
        <fullName evidence="4">SseB protein N-terminal domain-containing protein</fullName>
    </recommendedName>
</protein>
<dbReference type="EMBL" id="JACHJV010000001">
    <property type="protein sequence ID" value="MBB4926361.1"/>
    <property type="molecule type" value="Genomic_DNA"/>
</dbReference>
<dbReference type="RefSeq" id="WP_312897419.1">
    <property type="nucleotide sequence ID" value="NZ_JACHJV010000001.1"/>
</dbReference>
<evidence type="ECO:0000256" key="1">
    <source>
        <dbReference type="SAM" id="MobiDB-lite"/>
    </source>
</evidence>